<evidence type="ECO:0000313" key="7">
    <source>
        <dbReference type="EMBL" id="MTW17221.1"/>
    </source>
</evidence>
<dbReference type="InterPro" id="IPR037171">
    <property type="entry name" value="NagB/RpiA_transferase-like"/>
</dbReference>
<name>A0A9X5ASF3_9BRAD</name>
<dbReference type="PROSITE" id="PS51000">
    <property type="entry name" value="HTH_DEOR_2"/>
    <property type="match status" value="1"/>
</dbReference>
<dbReference type="SMART" id="SM01134">
    <property type="entry name" value="DeoRC"/>
    <property type="match status" value="1"/>
</dbReference>
<dbReference type="Pfam" id="PF08220">
    <property type="entry name" value="HTH_DeoR"/>
    <property type="match status" value="1"/>
</dbReference>
<protein>
    <submittedName>
        <fullName evidence="7">DeoR family transcriptional regulator</fullName>
    </submittedName>
</protein>
<keyword evidence="1" id="KW-0678">Repressor</keyword>
<dbReference type="InterPro" id="IPR050313">
    <property type="entry name" value="Carb_Metab_HTH_regulators"/>
</dbReference>
<dbReference type="InterPro" id="IPR001034">
    <property type="entry name" value="DeoR_HTH"/>
</dbReference>
<dbReference type="PANTHER" id="PTHR30363">
    <property type="entry name" value="HTH-TYPE TRANSCRIPTIONAL REGULATOR SRLR-RELATED"/>
    <property type="match status" value="1"/>
</dbReference>
<dbReference type="EMBL" id="WNKV01000009">
    <property type="protein sequence ID" value="MTW17221.1"/>
    <property type="molecule type" value="Genomic_DNA"/>
</dbReference>
<dbReference type="SUPFAM" id="SSF100950">
    <property type="entry name" value="NagB/RpiA/CoA transferase-like"/>
    <property type="match status" value="1"/>
</dbReference>
<dbReference type="InterPro" id="IPR018356">
    <property type="entry name" value="Tscrpt_reg_HTH_DeoR_CS"/>
</dbReference>
<reference evidence="7 8" key="1">
    <citation type="submission" date="2019-11" db="EMBL/GenBank/DDBJ databases">
        <title>Whole-genome sequence of Rhodoplanes serenus DSM 18633, type strain.</title>
        <authorList>
            <person name="Kyndt J.A."/>
            <person name="Meyer T.E."/>
        </authorList>
    </citation>
    <scope>NUCLEOTIDE SEQUENCE [LARGE SCALE GENOMIC DNA]</scope>
    <source>
        <strain evidence="7 8">DSM 18633</strain>
    </source>
</reference>
<organism evidence="7 8">
    <name type="scientific">Rhodoplanes serenus</name>
    <dbReference type="NCBI Taxonomy" id="200615"/>
    <lineage>
        <taxon>Bacteria</taxon>
        <taxon>Pseudomonadati</taxon>
        <taxon>Pseudomonadota</taxon>
        <taxon>Alphaproteobacteria</taxon>
        <taxon>Hyphomicrobiales</taxon>
        <taxon>Nitrobacteraceae</taxon>
        <taxon>Rhodoplanes</taxon>
    </lineage>
</organism>
<dbReference type="PANTHER" id="PTHR30363:SF4">
    <property type="entry name" value="GLYCEROL-3-PHOSPHATE REGULON REPRESSOR"/>
    <property type="match status" value="1"/>
</dbReference>
<evidence type="ECO:0000256" key="4">
    <source>
        <dbReference type="ARBA" id="ARBA00023163"/>
    </source>
</evidence>
<dbReference type="InterPro" id="IPR014036">
    <property type="entry name" value="DeoR-like_C"/>
</dbReference>
<dbReference type="PRINTS" id="PR00037">
    <property type="entry name" value="HTHLACR"/>
</dbReference>
<accession>A0A9X5ASF3</accession>
<dbReference type="InterPro" id="IPR036390">
    <property type="entry name" value="WH_DNA-bd_sf"/>
</dbReference>
<dbReference type="SUPFAM" id="SSF46785">
    <property type="entry name" value="Winged helix' DNA-binding domain"/>
    <property type="match status" value="1"/>
</dbReference>
<evidence type="ECO:0000313" key="8">
    <source>
        <dbReference type="Proteomes" id="UP000438991"/>
    </source>
</evidence>
<comment type="caution">
    <text evidence="7">The sequence shown here is derived from an EMBL/GenBank/DDBJ whole genome shotgun (WGS) entry which is preliminary data.</text>
</comment>
<gene>
    <name evidence="7" type="ORF">GJ689_13510</name>
</gene>
<evidence type="ECO:0000256" key="5">
    <source>
        <dbReference type="SAM" id="MobiDB-lite"/>
    </source>
</evidence>
<dbReference type="GO" id="GO:0003677">
    <property type="term" value="F:DNA binding"/>
    <property type="evidence" value="ECO:0007669"/>
    <property type="project" value="UniProtKB-KW"/>
</dbReference>
<evidence type="ECO:0000256" key="1">
    <source>
        <dbReference type="ARBA" id="ARBA00022491"/>
    </source>
</evidence>
<dbReference type="Gene3D" id="1.10.10.10">
    <property type="entry name" value="Winged helix-like DNA-binding domain superfamily/Winged helix DNA-binding domain"/>
    <property type="match status" value="1"/>
</dbReference>
<keyword evidence="4" id="KW-0804">Transcription</keyword>
<dbReference type="Proteomes" id="UP000438991">
    <property type="component" value="Unassembled WGS sequence"/>
</dbReference>
<dbReference type="Pfam" id="PF00455">
    <property type="entry name" value="DeoRC"/>
    <property type="match status" value="1"/>
</dbReference>
<evidence type="ECO:0000256" key="2">
    <source>
        <dbReference type="ARBA" id="ARBA00023015"/>
    </source>
</evidence>
<feature type="region of interest" description="Disordered" evidence="5">
    <location>
        <begin position="1"/>
        <end position="21"/>
    </location>
</feature>
<keyword evidence="3" id="KW-0238">DNA-binding</keyword>
<dbReference type="Gene3D" id="3.30.750.70">
    <property type="entry name" value="4-hydroxybutyrate coenzyme like domains"/>
    <property type="match status" value="1"/>
</dbReference>
<keyword evidence="2" id="KW-0805">Transcription regulation</keyword>
<dbReference type="RefSeq" id="WP_155479968.1">
    <property type="nucleotide sequence ID" value="NZ_WNKV01000009.1"/>
</dbReference>
<dbReference type="InterPro" id="IPR036388">
    <property type="entry name" value="WH-like_DNA-bd_sf"/>
</dbReference>
<dbReference type="SMART" id="SM00420">
    <property type="entry name" value="HTH_DEOR"/>
    <property type="match status" value="1"/>
</dbReference>
<dbReference type="PROSITE" id="PS00894">
    <property type="entry name" value="HTH_DEOR_1"/>
    <property type="match status" value="1"/>
</dbReference>
<evidence type="ECO:0000256" key="3">
    <source>
        <dbReference type="ARBA" id="ARBA00023125"/>
    </source>
</evidence>
<proteinExistence type="predicted"/>
<sequence>MSRPHSAGSPQKPGDQQKNEARRAEIVALVRQRGFVTIGALAQQFGVTVQTIRRDINSLSDEGRVARYHGGAGLPSSVENIDYSMRRVMNLAEKERIARLVAAHVPAHSSLFINIGTTTEAVARALVDHEDLHVITNNLNVAHLLANKTSFRIVVTGGSVRNRDGGLVGQAACDTIGKFRVDIGIIGISGIDADGTLLDYDYDEVRAAQTILANARQVFLVTDHTKFSRRPLVRLGAITDVSALFTDQPPPPGIRALLATHGIAIHVATQ</sequence>
<dbReference type="GO" id="GO:0003700">
    <property type="term" value="F:DNA-binding transcription factor activity"/>
    <property type="evidence" value="ECO:0007669"/>
    <property type="project" value="InterPro"/>
</dbReference>
<feature type="domain" description="HTH deoR-type" evidence="6">
    <location>
        <begin position="19"/>
        <end position="74"/>
    </location>
</feature>
<dbReference type="AlphaFoldDB" id="A0A9X5ASF3"/>
<evidence type="ECO:0000259" key="6">
    <source>
        <dbReference type="PROSITE" id="PS51000"/>
    </source>
</evidence>